<dbReference type="Proteomes" id="UP001145087">
    <property type="component" value="Unassembled WGS sequence"/>
</dbReference>
<evidence type="ECO:0000313" key="2">
    <source>
        <dbReference type="EMBL" id="MCY1721038.1"/>
    </source>
</evidence>
<sequence length="832" mass="93552">MKKKLVQYIIPVILFLIASTIYFSPLLEGKVVQQSDLIHYKGMSKEILDYGKESGKEALWTNSMFGGMPAYLISTNFKGSITTKIIRFFLKVPRPISYHLLLFGLFYLMFLVLGINPWLSFAGALAYAFTSFFFVVFEAGHVTKSLNITYISLLVAGVIVAYKNKLLEGTLLSVLGLAWMISANHLQMTYYAGILVLIIAIVYFIYALKEKTVPAFMKSSVVLLASAALALSLNISTLWPIYEYSKETIRGKSELSQEKEKHSSGLDRDYILDYSYDVGEALTAFIPRLKGGSMREPLGEDSNVYKTLVGSQGKPNALRIANNLPLYWGSQPISGGPMYYGAVLCFLFVLGLFVVKGKDKWWIAATVVVSFALSLGKYFPSLSNLMIDYFPLYNKFRDVKNIIVIQQFAMAFMGVLAVSAIYKREVNEKEFNKGLLYSFAITGGLALLFALIPGMAGDFTAASDARLAQSGWPQQLIDALIADRKMVVQKDAFRTFVFVALAAGVLWAFWKRKLKAEYALALWVVLILADMWPANKRYLNNDSFVAPRKMATPFTASKADQMIQQDNDPYYRVLNLTVSPFTDASTSYFHKSVGGYHAAKLGRYQELITYHISPEIQKMGAVLNKGLNGSNIQNLFDDAPVLKMLNTKYLIINPNSAPVHDPNPIGNAWFVDQFKLVENADVEMAALSGFTPAETAIIDQRFENFVKGKTYTKEGSIKLTEYQPNYLKYTYNSNSEQLAVFSDVYYDKGWNSYIDGNKVPHFRVDYILRGLSVPAGEHTIEFKFEPRSYFLGTRISQISSFIFVLLGFGLFFIWLKKNRSLSLQHKQKENAG</sequence>
<feature type="transmembrane region" description="Helical" evidence="1">
    <location>
        <begin position="188"/>
        <end position="208"/>
    </location>
</feature>
<dbReference type="InterPro" id="IPR018580">
    <property type="entry name" value="Uncharacterised_YfhO"/>
</dbReference>
<organism evidence="2 3">
    <name type="scientific">Draconibacterium aestuarii</name>
    <dbReference type="NCBI Taxonomy" id="2998507"/>
    <lineage>
        <taxon>Bacteria</taxon>
        <taxon>Pseudomonadati</taxon>
        <taxon>Bacteroidota</taxon>
        <taxon>Bacteroidia</taxon>
        <taxon>Marinilabiliales</taxon>
        <taxon>Prolixibacteraceae</taxon>
        <taxon>Draconibacterium</taxon>
    </lineage>
</organism>
<dbReference type="PANTHER" id="PTHR38454">
    <property type="entry name" value="INTEGRAL MEMBRANE PROTEIN-RELATED"/>
    <property type="match status" value="1"/>
</dbReference>
<evidence type="ECO:0000256" key="1">
    <source>
        <dbReference type="SAM" id="Phobius"/>
    </source>
</evidence>
<gene>
    <name evidence="2" type="ORF">OU798_11840</name>
</gene>
<keyword evidence="1" id="KW-0812">Transmembrane</keyword>
<feature type="transmembrane region" description="Helical" evidence="1">
    <location>
        <begin position="6"/>
        <end position="27"/>
    </location>
</feature>
<evidence type="ECO:0000313" key="3">
    <source>
        <dbReference type="Proteomes" id="UP001145087"/>
    </source>
</evidence>
<feature type="transmembrane region" description="Helical" evidence="1">
    <location>
        <begin position="492"/>
        <end position="510"/>
    </location>
</feature>
<dbReference type="PANTHER" id="PTHR38454:SF1">
    <property type="entry name" value="INTEGRAL MEMBRANE PROTEIN"/>
    <property type="match status" value="1"/>
</dbReference>
<keyword evidence="1" id="KW-1133">Transmembrane helix</keyword>
<protein>
    <submittedName>
        <fullName evidence="2">YfhO family protein</fullName>
    </submittedName>
</protein>
<feature type="transmembrane region" description="Helical" evidence="1">
    <location>
        <begin position="362"/>
        <end position="379"/>
    </location>
</feature>
<dbReference type="EMBL" id="JAPOHD010000027">
    <property type="protein sequence ID" value="MCY1721038.1"/>
    <property type="molecule type" value="Genomic_DNA"/>
</dbReference>
<dbReference type="AlphaFoldDB" id="A0A9X3F5U0"/>
<feature type="transmembrane region" description="Helical" evidence="1">
    <location>
        <begin position="338"/>
        <end position="355"/>
    </location>
</feature>
<feature type="transmembrane region" description="Helical" evidence="1">
    <location>
        <begin position="434"/>
        <end position="456"/>
    </location>
</feature>
<feature type="transmembrane region" description="Helical" evidence="1">
    <location>
        <begin position="517"/>
        <end position="534"/>
    </location>
</feature>
<keyword evidence="1" id="KW-0472">Membrane</keyword>
<reference evidence="2" key="1">
    <citation type="submission" date="2022-11" db="EMBL/GenBank/DDBJ databases">
        <title>Marilongibacter aestuarii gen. nov., sp. nov., isolated from tidal flat sediment.</title>
        <authorList>
            <person name="Jiayan W."/>
        </authorList>
    </citation>
    <scope>NUCLEOTIDE SEQUENCE</scope>
    <source>
        <strain evidence="2">Z1-6</strain>
    </source>
</reference>
<proteinExistence type="predicted"/>
<dbReference type="Pfam" id="PF09586">
    <property type="entry name" value="YfhO"/>
    <property type="match status" value="1"/>
</dbReference>
<comment type="caution">
    <text evidence="2">The sequence shown here is derived from an EMBL/GenBank/DDBJ whole genome shotgun (WGS) entry which is preliminary data.</text>
</comment>
<name>A0A9X3F5U0_9BACT</name>
<feature type="transmembrane region" description="Helical" evidence="1">
    <location>
        <begin position="220"/>
        <end position="242"/>
    </location>
</feature>
<feature type="transmembrane region" description="Helical" evidence="1">
    <location>
        <begin position="96"/>
        <end position="115"/>
    </location>
</feature>
<feature type="transmembrane region" description="Helical" evidence="1">
    <location>
        <begin position="399"/>
        <end position="422"/>
    </location>
</feature>
<feature type="transmembrane region" description="Helical" evidence="1">
    <location>
        <begin position="795"/>
        <end position="815"/>
    </location>
</feature>
<feature type="transmembrane region" description="Helical" evidence="1">
    <location>
        <begin position="121"/>
        <end position="139"/>
    </location>
</feature>
<accession>A0A9X3F5U0</accession>
<keyword evidence="3" id="KW-1185">Reference proteome</keyword>
<feature type="transmembrane region" description="Helical" evidence="1">
    <location>
        <begin position="146"/>
        <end position="162"/>
    </location>
</feature>
<dbReference type="RefSeq" id="WP_343333372.1">
    <property type="nucleotide sequence ID" value="NZ_JAPOHD010000027.1"/>
</dbReference>